<keyword evidence="1" id="KW-1133">Transmembrane helix</keyword>
<evidence type="ECO:0000313" key="2">
    <source>
        <dbReference type="EMBL" id="QSS51101.1"/>
    </source>
</evidence>
<dbReference type="Proteomes" id="UP000663419">
    <property type="component" value="Chromosome 2"/>
</dbReference>
<dbReference type="AlphaFoldDB" id="A0A8A1LBL3"/>
<feature type="transmembrane region" description="Helical" evidence="1">
    <location>
        <begin position="42"/>
        <end position="60"/>
    </location>
</feature>
<reference evidence="2" key="1">
    <citation type="submission" date="2021-01" db="EMBL/GenBank/DDBJ databases">
        <title>Chromosome-level genome assembly of a human fungal pathogen reveals clustering of transcriptionally co-regulated genes.</title>
        <authorList>
            <person name="Voorhies M."/>
            <person name="Cohen S."/>
            <person name="Shea T.P."/>
            <person name="Petrus S."/>
            <person name="Munoz J.F."/>
            <person name="Poplawski S."/>
            <person name="Goldman W.E."/>
            <person name="Michael T."/>
            <person name="Cuomo C.A."/>
            <person name="Sil A."/>
            <person name="Beyhan S."/>
        </authorList>
    </citation>
    <scope>NUCLEOTIDE SEQUENCE</scope>
    <source>
        <strain evidence="2">H88</strain>
    </source>
</reference>
<organism evidence="2 3">
    <name type="scientific">Ajellomyces capsulatus (strain H88)</name>
    <name type="common">Darling's disease fungus</name>
    <name type="synonym">Histoplasma capsulatum</name>
    <dbReference type="NCBI Taxonomy" id="544711"/>
    <lineage>
        <taxon>Eukaryota</taxon>
        <taxon>Fungi</taxon>
        <taxon>Dikarya</taxon>
        <taxon>Ascomycota</taxon>
        <taxon>Pezizomycotina</taxon>
        <taxon>Eurotiomycetes</taxon>
        <taxon>Eurotiomycetidae</taxon>
        <taxon>Onygenales</taxon>
        <taxon>Ajellomycetaceae</taxon>
        <taxon>Histoplasma</taxon>
    </lineage>
</organism>
<sequence>MFEKCARSSAVPFIHCTFSSPPRCLGLTRGIAVYSSLSRLKLPAGSLATQFSLFFFFFFFTTN</sequence>
<accession>A0A8A1LBL3</accession>
<gene>
    <name evidence="2" type="ORF">I7I53_06334</name>
</gene>
<evidence type="ECO:0000313" key="3">
    <source>
        <dbReference type="Proteomes" id="UP000663419"/>
    </source>
</evidence>
<protein>
    <submittedName>
        <fullName evidence="2">Uncharacterized protein</fullName>
    </submittedName>
</protein>
<proteinExistence type="predicted"/>
<keyword evidence="1" id="KW-0812">Transmembrane</keyword>
<dbReference type="EMBL" id="CP069103">
    <property type="protein sequence ID" value="QSS51101.1"/>
    <property type="molecule type" value="Genomic_DNA"/>
</dbReference>
<name>A0A8A1LBL3_AJEC8</name>
<evidence type="ECO:0000256" key="1">
    <source>
        <dbReference type="SAM" id="Phobius"/>
    </source>
</evidence>
<keyword evidence="1" id="KW-0472">Membrane</keyword>
<dbReference type="VEuPathDB" id="FungiDB:I7I53_06334"/>